<dbReference type="EMBL" id="LKCN02000007">
    <property type="protein sequence ID" value="RCI12899.1"/>
    <property type="molecule type" value="Genomic_DNA"/>
</dbReference>
<keyword evidence="5 8" id="KW-0863">Zinc-finger</keyword>
<feature type="domain" description="RanBP2-type" evidence="10">
    <location>
        <begin position="860"/>
        <end position="889"/>
    </location>
</feature>
<evidence type="ECO:0000256" key="1">
    <source>
        <dbReference type="ARBA" id="ARBA00001311"/>
    </source>
</evidence>
<dbReference type="GO" id="GO:0004040">
    <property type="term" value="F:amidase activity"/>
    <property type="evidence" value="ECO:0007669"/>
    <property type="project" value="UniProtKB-EC"/>
</dbReference>
<evidence type="ECO:0000256" key="4">
    <source>
        <dbReference type="ARBA" id="ARBA00022723"/>
    </source>
</evidence>
<comment type="catalytic activity">
    <reaction evidence="1">
        <text>a monocarboxylic acid amide + H2O = a monocarboxylate + NH4(+)</text>
        <dbReference type="Rhea" id="RHEA:12020"/>
        <dbReference type="ChEBI" id="CHEBI:15377"/>
        <dbReference type="ChEBI" id="CHEBI:28938"/>
        <dbReference type="ChEBI" id="CHEBI:35757"/>
        <dbReference type="ChEBI" id="CHEBI:83628"/>
        <dbReference type="EC" id="3.5.1.4"/>
    </reaction>
</comment>
<dbReference type="SUPFAM" id="SSF75304">
    <property type="entry name" value="Amidase signature (AS) enzymes"/>
    <property type="match status" value="1"/>
</dbReference>
<reference evidence="12 13" key="1">
    <citation type="journal article" date="2015" name="BMC Genomics">
        <title>Insights from the genome of Ophiocordyceps polyrhachis-furcata to pathogenicity and host specificity in insect fungi.</title>
        <authorList>
            <person name="Wichadakul D."/>
            <person name="Kobmoo N."/>
            <person name="Ingsriswang S."/>
            <person name="Tangphatsornruang S."/>
            <person name="Chantasingh D."/>
            <person name="Luangsa-ard J.J."/>
            <person name="Eurwilaichitr L."/>
        </authorList>
    </citation>
    <scope>NUCLEOTIDE SEQUENCE [LARGE SCALE GENOMIC DNA]</scope>
    <source>
        <strain evidence="12 13">BCC 54312</strain>
    </source>
</reference>
<proteinExistence type="inferred from homology"/>
<comment type="caution">
    <text evidence="12">The sequence shown here is derived from an EMBL/GenBank/DDBJ whole genome shotgun (WGS) entry which is preliminary data.</text>
</comment>
<dbReference type="PANTHER" id="PTHR46072:SF10">
    <property type="entry name" value="ACETAMIDASE"/>
    <property type="match status" value="1"/>
</dbReference>
<sequence>MDGSINLKGALAGIPVSLKDTIDVKGYDSTVGMSCYVDKPKSDDGPMVRMLKDLGAVPYVKTNIPITLLSFESANDVWGRSTNPYNRNYTPGGSTGGEGALLALGGRIGIGSDVAGSVRCPAHFSGIYSLKCSIGRWPKLGATTSIPGQDGVPAVYSPMARTLNDLIYFTRAVIENGPWNYDPSCHPMPWRPDVVNEYRDKKTLRVGVFRTDGVIDPSPACKRALEMTEAALRKAGHRIIEIEPPSPYDGLRLASRLLCADGLGTVMSYLRTGERNDCGAAQLRFYARLPRFIQYLHYLWVRYVRRDPLWAGMLRDWQPRTTREYSALISQREAYKRRWFDMWEDAELDFIIAPPNATPAVPHNGMHDAVSSCAYTFLFNLVSYQVCLARSRYLHTDGRTQIDYSAGVIPVTHVDRFKDKLPSNFKLRDLNGLARGAYKFYDPDAMHGLPVGVQVISRRLEEEKVLMLMERVEDALGANKFEPLALADVHCELLLVKQSFHVAAIQGPGSVLSSHSGLAIFVVAHFSIRSMSLIRSRRGDVDLNLIHPRRAANRRSQEPSGSIASQSPGAAARAPAGSRCVTGMLEHEPLVRSYVHLDKEPRADEALHTLRKVASLVKPIMRVRGWKVGQLAEFYPSDPSLLGLNVNGGSKICLRLRYPGDRAQFMPMENVTDTMLHELCHIVHGPHNQQFHALWDQLRDELQGLMMKGYTGEGFLSQGRRLGGWRMPEHEARRLAREAAERHRRSHQPPVAAPGRRLGGTAPRPGQDIRNVIVDAVQRRNKVLRGCATERLTAREMQEVADSATSNGFRTQAEEDEANDVAIAQALWELVQEDEKKRLGSEYVFPGEASGRETAGGGNAAGTWTCEACTLQNPEQYLCCDACGGERSRSLSASEAARRPPPPPPPPPPTRPGTLPRVGPHHPPTAVGRGRGRGDKGPMVVDLTQGQGETEPRSLPPTWTCSFCGTVMERQWWT</sequence>
<dbReference type="PANTHER" id="PTHR46072">
    <property type="entry name" value="AMIDASE-RELATED-RELATED"/>
    <property type="match status" value="1"/>
</dbReference>
<keyword evidence="6" id="KW-0378">Hydrolase</keyword>
<feature type="compositionally biased region" description="Pro residues" evidence="9">
    <location>
        <begin position="899"/>
        <end position="911"/>
    </location>
</feature>
<dbReference type="EC" id="3.5.1.4" evidence="3"/>
<evidence type="ECO:0000313" key="13">
    <source>
        <dbReference type="Proteomes" id="UP000253664"/>
    </source>
</evidence>
<dbReference type="FunFam" id="3.90.1300.10:FF:000003">
    <property type="entry name" value="Amidase signature enzyme"/>
    <property type="match status" value="1"/>
</dbReference>
<feature type="region of interest" description="Disordered" evidence="9">
    <location>
        <begin position="891"/>
        <end position="956"/>
    </location>
</feature>
<evidence type="ECO:0000256" key="7">
    <source>
        <dbReference type="ARBA" id="ARBA00022833"/>
    </source>
</evidence>
<dbReference type="PROSITE" id="PS01358">
    <property type="entry name" value="ZF_RANBP2_1"/>
    <property type="match status" value="1"/>
</dbReference>
<feature type="region of interest" description="Disordered" evidence="9">
    <location>
        <begin position="740"/>
        <end position="767"/>
    </location>
</feature>
<evidence type="ECO:0000256" key="3">
    <source>
        <dbReference type="ARBA" id="ARBA00012922"/>
    </source>
</evidence>
<evidence type="ECO:0000259" key="11">
    <source>
        <dbReference type="PROSITE" id="PS51397"/>
    </source>
</evidence>
<dbReference type="Gene3D" id="4.10.1060.10">
    <property type="entry name" value="Zinc finger, RanBP2-type"/>
    <property type="match status" value="1"/>
</dbReference>
<dbReference type="InterPro" id="IPR023631">
    <property type="entry name" value="Amidase_dom"/>
</dbReference>
<dbReference type="STRING" id="1330021.A0A367LEP8"/>
<keyword evidence="4" id="KW-0479">Metal-binding</keyword>
<dbReference type="InterPro" id="IPR013536">
    <property type="entry name" value="WLM_dom"/>
</dbReference>
<dbReference type="Pfam" id="PF08325">
    <property type="entry name" value="WLM"/>
    <property type="match status" value="1"/>
</dbReference>
<dbReference type="Proteomes" id="UP000253664">
    <property type="component" value="Unassembled WGS sequence"/>
</dbReference>
<dbReference type="Pfam" id="PF01425">
    <property type="entry name" value="Amidase"/>
    <property type="match status" value="1"/>
</dbReference>
<comment type="similarity">
    <text evidence="2">Belongs to the amidase family.</text>
</comment>
<dbReference type="InterPro" id="IPR036928">
    <property type="entry name" value="AS_sf"/>
</dbReference>
<evidence type="ECO:0000256" key="6">
    <source>
        <dbReference type="ARBA" id="ARBA00022801"/>
    </source>
</evidence>
<accession>A0A367LEP8</accession>
<organism evidence="12 13">
    <name type="scientific">Ophiocordyceps polyrhachis-furcata BCC 54312</name>
    <dbReference type="NCBI Taxonomy" id="1330021"/>
    <lineage>
        <taxon>Eukaryota</taxon>
        <taxon>Fungi</taxon>
        <taxon>Dikarya</taxon>
        <taxon>Ascomycota</taxon>
        <taxon>Pezizomycotina</taxon>
        <taxon>Sordariomycetes</taxon>
        <taxon>Hypocreomycetidae</taxon>
        <taxon>Hypocreales</taxon>
        <taxon>Ophiocordycipitaceae</taxon>
        <taxon>Ophiocordyceps</taxon>
    </lineage>
</organism>
<protein>
    <recommendedName>
        <fullName evidence="3">amidase</fullName>
        <ecNumber evidence="3">3.5.1.4</ecNumber>
    </recommendedName>
</protein>
<evidence type="ECO:0000256" key="9">
    <source>
        <dbReference type="SAM" id="MobiDB-lite"/>
    </source>
</evidence>
<dbReference type="PROSITE" id="PS51397">
    <property type="entry name" value="WLM"/>
    <property type="match status" value="1"/>
</dbReference>
<gene>
    <name evidence="12" type="ORF">L249_1347</name>
</gene>
<evidence type="ECO:0000313" key="12">
    <source>
        <dbReference type="EMBL" id="RCI12899.1"/>
    </source>
</evidence>
<keyword evidence="7" id="KW-0862">Zinc</keyword>
<dbReference type="PROSITE" id="PS50199">
    <property type="entry name" value="ZF_RANBP2_2"/>
    <property type="match status" value="1"/>
</dbReference>
<dbReference type="GO" id="GO:0008270">
    <property type="term" value="F:zinc ion binding"/>
    <property type="evidence" value="ECO:0007669"/>
    <property type="project" value="UniProtKB-KW"/>
</dbReference>
<name>A0A367LEP8_9HYPO</name>
<keyword evidence="13" id="KW-1185">Reference proteome</keyword>
<evidence type="ECO:0000256" key="8">
    <source>
        <dbReference type="PROSITE-ProRule" id="PRU00322"/>
    </source>
</evidence>
<feature type="region of interest" description="Disordered" evidence="9">
    <location>
        <begin position="550"/>
        <end position="574"/>
    </location>
</feature>
<dbReference type="OrthoDB" id="6428749at2759"/>
<dbReference type="AlphaFoldDB" id="A0A367LEP8"/>
<evidence type="ECO:0000256" key="5">
    <source>
        <dbReference type="ARBA" id="ARBA00022771"/>
    </source>
</evidence>
<evidence type="ECO:0000259" key="10">
    <source>
        <dbReference type="PROSITE" id="PS50199"/>
    </source>
</evidence>
<feature type="domain" description="WLM" evidence="11">
    <location>
        <begin position="582"/>
        <end position="782"/>
    </location>
</feature>
<dbReference type="InterPro" id="IPR001876">
    <property type="entry name" value="Znf_RanBP2"/>
</dbReference>
<evidence type="ECO:0000256" key="2">
    <source>
        <dbReference type="ARBA" id="ARBA00009199"/>
    </source>
</evidence>
<dbReference type="Gene3D" id="3.90.1300.10">
    <property type="entry name" value="Amidase signature (AS) domain"/>
    <property type="match status" value="1"/>
</dbReference>